<feature type="transmembrane region" description="Helical" evidence="1">
    <location>
        <begin position="403"/>
        <end position="424"/>
    </location>
</feature>
<gene>
    <name evidence="3" type="ORF">K8344_05045</name>
</gene>
<keyword evidence="4" id="KW-1185">Reference proteome</keyword>
<keyword evidence="1" id="KW-0812">Transmembrane</keyword>
<proteinExistence type="predicted"/>
<sequence length="446" mass="51618">MSVFYNLKYLHPTHYFQLCKKDGSSVFPIPDKLPNEVLKTLAPDSGYKSEQARAYDLSWQAINKGYIGDTETYTSFKKLPLEDEYRFIRKYFHPAWAFYVLLMRLFSLNNPINEISAFKKSNNTVRSNYLKQPIVYNDWISFDSELVSKKPLVSVVIPTLNRYEFLKDVLKGFEQQTYKHFEILIIDQSIPFQKDFCKDFNLKIRHIQQSEPALWLARNSAIKKSNGTIIALSEDDVRIEPDWLENHLRCLDFFKADISAGVFYPEGSSVPKERSFFSVASQFATGNAVLYKSVFKKIGLFDRQFEKQRMGDGEFGLRAYLNGFKSISNPYASCVDVKAATGGLRQMGSWDAFRPKKIFAPRPIPSVLYFFRKYFGRKRAVLALFKSVPLSIIPYRFKKNKKMLILGALISVILLPFIVIQVTISWRLAAKKLKQGEMIEVLELRC</sequence>
<evidence type="ECO:0000313" key="4">
    <source>
        <dbReference type="Proteomes" id="UP001139462"/>
    </source>
</evidence>
<evidence type="ECO:0000256" key="1">
    <source>
        <dbReference type="SAM" id="Phobius"/>
    </source>
</evidence>
<dbReference type="Pfam" id="PF00535">
    <property type="entry name" value="Glycos_transf_2"/>
    <property type="match status" value="1"/>
</dbReference>
<dbReference type="InterPro" id="IPR050834">
    <property type="entry name" value="Glycosyltransf_2"/>
</dbReference>
<dbReference type="InterPro" id="IPR001173">
    <property type="entry name" value="Glyco_trans_2-like"/>
</dbReference>
<accession>A0A9X1R286</accession>
<dbReference type="RefSeq" id="WP_237607272.1">
    <property type="nucleotide sequence ID" value="NZ_JAIRBB010000002.1"/>
</dbReference>
<dbReference type="Gene3D" id="3.90.550.10">
    <property type="entry name" value="Spore Coat Polysaccharide Biosynthesis Protein SpsA, Chain A"/>
    <property type="match status" value="1"/>
</dbReference>
<evidence type="ECO:0000259" key="2">
    <source>
        <dbReference type="Pfam" id="PF00535"/>
    </source>
</evidence>
<dbReference type="InterPro" id="IPR029044">
    <property type="entry name" value="Nucleotide-diphossugar_trans"/>
</dbReference>
<organism evidence="3 4">
    <name type="scientific">Aequorivita xiaoshiensis</name>
    <dbReference type="NCBI Taxonomy" id="2874476"/>
    <lineage>
        <taxon>Bacteria</taxon>
        <taxon>Pseudomonadati</taxon>
        <taxon>Bacteroidota</taxon>
        <taxon>Flavobacteriia</taxon>
        <taxon>Flavobacteriales</taxon>
        <taxon>Flavobacteriaceae</taxon>
        <taxon>Aequorivita</taxon>
    </lineage>
</organism>
<dbReference type="CDD" id="cd00761">
    <property type="entry name" value="Glyco_tranf_GTA_type"/>
    <property type="match status" value="1"/>
</dbReference>
<keyword evidence="1" id="KW-1133">Transmembrane helix</keyword>
<dbReference type="EMBL" id="JAIRBB010000002">
    <property type="protein sequence ID" value="MCG2430477.1"/>
    <property type="molecule type" value="Genomic_DNA"/>
</dbReference>
<dbReference type="Proteomes" id="UP001139462">
    <property type="component" value="Unassembled WGS sequence"/>
</dbReference>
<keyword evidence="1" id="KW-0472">Membrane</keyword>
<dbReference type="AlphaFoldDB" id="A0A9X1R286"/>
<dbReference type="PANTHER" id="PTHR43685">
    <property type="entry name" value="GLYCOSYLTRANSFERASE"/>
    <property type="match status" value="1"/>
</dbReference>
<protein>
    <submittedName>
        <fullName evidence="3">Glycosyltransferase family 2 protein</fullName>
    </submittedName>
</protein>
<dbReference type="SUPFAM" id="SSF53448">
    <property type="entry name" value="Nucleotide-diphospho-sugar transferases"/>
    <property type="match status" value="1"/>
</dbReference>
<feature type="domain" description="Glycosyltransferase 2-like" evidence="2">
    <location>
        <begin position="154"/>
        <end position="270"/>
    </location>
</feature>
<evidence type="ECO:0000313" key="3">
    <source>
        <dbReference type="EMBL" id="MCG2430477.1"/>
    </source>
</evidence>
<name>A0A9X1R286_9FLAO</name>
<reference evidence="3" key="1">
    <citation type="submission" date="2021-09" db="EMBL/GenBank/DDBJ databases">
        <title>Genome of Aequorivita sp. strain F64183.</title>
        <authorList>
            <person name="Wang Y."/>
        </authorList>
    </citation>
    <scope>NUCLEOTIDE SEQUENCE</scope>
    <source>
        <strain evidence="3">F64183</strain>
    </source>
</reference>
<dbReference type="PANTHER" id="PTHR43685:SF2">
    <property type="entry name" value="GLYCOSYLTRANSFERASE 2-LIKE DOMAIN-CONTAINING PROTEIN"/>
    <property type="match status" value="1"/>
</dbReference>
<comment type="caution">
    <text evidence="3">The sequence shown here is derived from an EMBL/GenBank/DDBJ whole genome shotgun (WGS) entry which is preliminary data.</text>
</comment>